<feature type="region of interest" description="Disordered" evidence="7">
    <location>
        <begin position="108"/>
        <end position="193"/>
    </location>
</feature>
<feature type="coiled-coil region" evidence="6">
    <location>
        <begin position="955"/>
        <end position="1119"/>
    </location>
</feature>
<dbReference type="InterPro" id="IPR015940">
    <property type="entry name" value="UBA"/>
</dbReference>
<protein>
    <submittedName>
        <fullName evidence="10">Kinectin 1</fullName>
    </submittedName>
</protein>
<keyword evidence="4 8" id="KW-1133">Transmembrane helix</keyword>
<feature type="domain" description="UBA" evidence="9">
    <location>
        <begin position="717"/>
        <end position="763"/>
    </location>
</feature>
<feature type="coiled-coil region" evidence="6">
    <location>
        <begin position="305"/>
        <end position="368"/>
    </location>
</feature>
<proteinExistence type="predicted"/>
<dbReference type="PANTHER" id="PTHR18864">
    <property type="entry name" value="KINECTIN"/>
    <property type="match status" value="1"/>
</dbReference>
<sequence>MEFYESTYFIILIPSVVITVIFLFFWLFMKETLYDEVLAKQKRDQKFLPSKTDKKKTEKKKNKRKDAQNGNLHESDSESTPREFKLSDALIADEEHVLPVPLGLTEASSSVRERKKKEKKHKILQEEHVSKELEGSKPAGKKIEPVPVTKQPTPPSEAAGSKKKLGQKKQKNGIDDQDSKSESFTSPTKKQDPLLFQHELKQESGSGKKKVSTKKQKIDNTLVDEPLIHATTYIPLMDNSDLIPLVEKREVADVGKQDITEVIQKSGAKKLKNETDKENAEVKFKDFLLAMKSMIFTEDEALCVVELLKEKSSVIQDALEKASKEDSAAAIHQLQEKDKMLAAVKEEAAVAKDQCKQLTQELVAEKERSNLVTTKMRERINVLEKEHGTFQSKIHVSYQENQGMKMKFQQLREQMEAEIGHLKQENGILRDAVSTSTNQMESKQSSELNKLRQDCARLVNELTEKNNKLQQEELQKKNAEQTIGQLKVQQQEAERRWEEIQAYLGKRIAEHEAAQQDVQNKLVAKDNEVQSLHSKLTDTIVSKQQLEQRMLQLMEAEQKRVTAEDSVQLQVQLMEQNEALKAQLQKFHSQMAAQVQHVLTLYVLIAEKDKQIKQVEDSLVNEHANLAGKEEELKRVEKGSIINCVIYCLSIHIKDDKIRALEEQLQGQLAQVSNTREEFKVLYSVLSLLVTFSRFLKDSVTVQTTALICRAEVVITEKDEKIKTVEELLEAGLIQVANREEELKALRAENSSLKKEVQNLQIQQSEQLVMFPLCYVLRIREKDGKIKSVEELLEAEVLKVANKEKTVQVPIRVVMLPFCVCTINFHFFVLALQLVVINLLKGKEEQMKTMEALLKEKEKDIAKKRESLQVNFFLYCSDLREKNWKAMEALASTEKLLQDKVNKTAKERQQYLETVEMETRELLQKLYPKVSLPSNLSHKEWIHEFEKMASEYLQEASGSEEVKAMEQKLKEAEEMHIMLQLECEKYKAVLAETEGILQRLQSSVEEEEGKWKIKIEESQKELRQMHSSVGSLEHEIERLKEEIKEAETLKREREHLESELEKAETERSTYVSEVRELKDLLTELQKKLDDSYSEAVRQNEELNLLKTQLNDTLAKLKIDQSERQKVAGDLPKAQESLASLEREIGKAAGDANVIENSDGCSEPVSVFFESVSRGNSGLMQSVNSEK</sequence>
<reference evidence="10" key="2">
    <citation type="submission" date="2025-09" db="UniProtKB">
        <authorList>
            <consortium name="Ensembl"/>
        </authorList>
    </citation>
    <scope>IDENTIFICATION</scope>
</reference>
<feature type="compositionally biased region" description="Basic residues" evidence="7">
    <location>
        <begin position="113"/>
        <end position="122"/>
    </location>
</feature>
<evidence type="ECO:0000313" key="10">
    <source>
        <dbReference type="Ensembl" id="ENSCABP00000026591.1"/>
    </source>
</evidence>
<dbReference type="GO" id="GO:0019894">
    <property type="term" value="F:kinesin binding"/>
    <property type="evidence" value="ECO:0007669"/>
    <property type="project" value="InterPro"/>
</dbReference>
<dbReference type="GO" id="GO:0015031">
    <property type="term" value="P:protein transport"/>
    <property type="evidence" value="ECO:0007669"/>
    <property type="project" value="InterPro"/>
</dbReference>
<dbReference type="Proteomes" id="UP000694404">
    <property type="component" value="Unplaced"/>
</dbReference>
<feature type="region of interest" description="Disordered" evidence="7">
    <location>
        <begin position="48"/>
        <end position="85"/>
    </location>
</feature>
<feature type="transmembrane region" description="Helical" evidence="8">
    <location>
        <begin position="7"/>
        <end position="29"/>
    </location>
</feature>
<evidence type="ECO:0000256" key="2">
    <source>
        <dbReference type="ARBA" id="ARBA00022692"/>
    </source>
</evidence>
<keyword evidence="2 8" id="KW-0812">Transmembrane</keyword>
<evidence type="ECO:0000256" key="8">
    <source>
        <dbReference type="SAM" id="Phobius"/>
    </source>
</evidence>
<keyword evidence="6" id="KW-0175">Coiled coil</keyword>
<dbReference type="Pfam" id="PF05104">
    <property type="entry name" value="Rib_recp_KP_reg"/>
    <property type="match status" value="1"/>
</dbReference>
<dbReference type="GO" id="GO:0005789">
    <property type="term" value="C:endoplasmic reticulum membrane"/>
    <property type="evidence" value="ECO:0007669"/>
    <property type="project" value="UniProtKB-SubCell"/>
</dbReference>
<evidence type="ECO:0000256" key="1">
    <source>
        <dbReference type="ARBA" id="ARBA00004389"/>
    </source>
</evidence>
<keyword evidence="3" id="KW-0256">Endoplasmic reticulum</keyword>
<feature type="compositionally biased region" description="Basic and acidic residues" evidence="7">
    <location>
        <begin position="123"/>
        <end position="135"/>
    </location>
</feature>
<dbReference type="PROSITE" id="PS50030">
    <property type="entry name" value="UBA"/>
    <property type="match status" value="1"/>
</dbReference>
<dbReference type="InterPro" id="IPR007794">
    <property type="entry name" value="Rib_rcpt_KP"/>
</dbReference>
<keyword evidence="5 8" id="KW-0472">Membrane</keyword>
<dbReference type="Ensembl" id="ENSCABT00000029125.1">
    <property type="protein sequence ID" value="ENSCABP00000026591.1"/>
    <property type="gene ID" value="ENSCABG00000018516.1"/>
</dbReference>
<evidence type="ECO:0000256" key="5">
    <source>
        <dbReference type="ARBA" id="ARBA00023136"/>
    </source>
</evidence>
<feature type="compositionally biased region" description="Basic residues" evidence="7">
    <location>
        <begin position="161"/>
        <end position="171"/>
    </location>
</feature>
<dbReference type="PANTHER" id="PTHR18864:SF1">
    <property type="entry name" value="KINECTIN"/>
    <property type="match status" value="1"/>
</dbReference>
<evidence type="ECO:0000256" key="4">
    <source>
        <dbReference type="ARBA" id="ARBA00022989"/>
    </source>
</evidence>
<feature type="coiled-coil region" evidence="6">
    <location>
        <begin position="840"/>
        <end position="867"/>
    </location>
</feature>
<dbReference type="AlphaFoldDB" id="A0A8C0J539"/>
<dbReference type="GeneTree" id="ENSGT00940000158237"/>
<evidence type="ECO:0000256" key="6">
    <source>
        <dbReference type="SAM" id="Coils"/>
    </source>
</evidence>
<accession>A0A8C0J539</accession>
<evidence type="ECO:0000259" key="9">
    <source>
        <dbReference type="PROSITE" id="PS50030"/>
    </source>
</evidence>
<evidence type="ECO:0000256" key="7">
    <source>
        <dbReference type="SAM" id="MobiDB-lite"/>
    </source>
</evidence>
<feature type="coiled-coil region" evidence="6">
    <location>
        <begin position="570"/>
        <end position="632"/>
    </location>
</feature>
<organism evidence="10 11">
    <name type="scientific">Chelonoidis abingdonii</name>
    <name type="common">Abingdon island giant tortoise</name>
    <name type="synonym">Testudo abingdonii</name>
    <dbReference type="NCBI Taxonomy" id="106734"/>
    <lineage>
        <taxon>Eukaryota</taxon>
        <taxon>Metazoa</taxon>
        <taxon>Chordata</taxon>
        <taxon>Craniata</taxon>
        <taxon>Vertebrata</taxon>
        <taxon>Euteleostomi</taxon>
        <taxon>Archelosauria</taxon>
        <taxon>Testudinata</taxon>
        <taxon>Testudines</taxon>
        <taxon>Cryptodira</taxon>
        <taxon>Durocryptodira</taxon>
        <taxon>Testudinoidea</taxon>
        <taxon>Testudinidae</taxon>
        <taxon>Chelonoidis</taxon>
    </lineage>
</organism>
<gene>
    <name evidence="10" type="primary">KTN1</name>
</gene>
<evidence type="ECO:0000313" key="11">
    <source>
        <dbReference type="Proteomes" id="UP000694404"/>
    </source>
</evidence>
<keyword evidence="11" id="KW-1185">Reference proteome</keyword>
<comment type="subcellular location">
    <subcellularLocation>
        <location evidence="1">Endoplasmic reticulum membrane</location>
        <topology evidence="1">Single-pass membrane protein</topology>
    </subcellularLocation>
</comment>
<reference evidence="10" key="1">
    <citation type="submission" date="2025-08" db="UniProtKB">
        <authorList>
            <consortium name="Ensembl"/>
        </authorList>
    </citation>
    <scope>IDENTIFICATION</scope>
</reference>
<feature type="coiled-coil region" evidence="6">
    <location>
        <begin position="729"/>
        <end position="763"/>
    </location>
</feature>
<evidence type="ECO:0000256" key="3">
    <source>
        <dbReference type="ARBA" id="ARBA00022824"/>
    </source>
</evidence>
<name>A0A8C0J539_CHEAB</name>
<feature type="compositionally biased region" description="Basic and acidic residues" evidence="7">
    <location>
        <begin position="172"/>
        <end position="181"/>
    </location>
</feature>
<dbReference type="InterPro" id="IPR024854">
    <property type="entry name" value="Kinectin"/>
</dbReference>
<feature type="compositionally biased region" description="Basic and acidic residues" evidence="7">
    <location>
        <begin position="73"/>
        <end position="85"/>
    </location>
</feature>
<dbReference type="GO" id="GO:0007018">
    <property type="term" value="P:microtubule-based movement"/>
    <property type="evidence" value="ECO:0007669"/>
    <property type="project" value="InterPro"/>
</dbReference>
<feature type="coiled-coil region" evidence="6">
    <location>
        <begin position="405"/>
        <end position="528"/>
    </location>
</feature>